<sequence length="97" mass="11548">MDLKTLQNESSVFELKHLEIQSAGYKQRIDQIRPQSTHPRTSREYKIRSQITPQTTRIRQKRIDLRIKSYTELTIHMRIQAKTDKRTESRRLAKSPG</sequence>
<protein>
    <submittedName>
        <fullName evidence="1">Uncharacterized protein</fullName>
    </submittedName>
</protein>
<evidence type="ECO:0000313" key="2">
    <source>
        <dbReference type="Proteomes" id="UP000324705"/>
    </source>
</evidence>
<reference evidence="1 2" key="1">
    <citation type="submission" date="2017-09" db="EMBL/GenBank/DDBJ databases">
        <authorList>
            <consortium name="International Durum Wheat Genome Sequencing Consortium (IDWGSC)"/>
            <person name="Milanesi L."/>
        </authorList>
    </citation>
    <scope>NUCLEOTIDE SEQUENCE [LARGE SCALE GENOMIC DNA]</scope>
    <source>
        <strain evidence="2">cv. Svevo</strain>
    </source>
</reference>
<dbReference type="AlphaFoldDB" id="A0A9R1RSI4"/>
<accession>A0A9R1RSI4</accession>
<dbReference type="Gramene" id="TRITD2Bv1G224440.1">
    <property type="protein sequence ID" value="TRITD2Bv1G224440.1"/>
    <property type="gene ID" value="TRITD2Bv1G224440"/>
</dbReference>
<dbReference type="Proteomes" id="UP000324705">
    <property type="component" value="Chromosome 2B"/>
</dbReference>
<evidence type="ECO:0000313" key="1">
    <source>
        <dbReference type="EMBL" id="VAH52128.1"/>
    </source>
</evidence>
<proteinExistence type="predicted"/>
<organism evidence="1 2">
    <name type="scientific">Triticum turgidum subsp. durum</name>
    <name type="common">Durum wheat</name>
    <name type="synonym">Triticum durum</name>
    <dbReference type="NCBI Taxonomy" id="4567"/>
    <lineage>
        <taxon>Eukaryota</taxon>
        <taxon>Viridiplantae</taxon>
        <taxon>Streptophyta</taxon>
        <taxon>Embryophyta</taxon>
        <taxon>Tracheophyta</taxon>
        <taxon>Spermatophyta</taxon>
        <taxon>Magnoliopsida</taxon>
        <taxon>Liliopsida</taxon>
        <taxon>Poales</taxon>
        <taxon>Poaceae</taxon>
        <taxon>BOP clade</taxon>
        <taxon>Pooideae</taxon>
        <taxon>Triticodae</taxon>
        <taxon>Triticeae</taxon>
        <taxon>Triticinae</taxon>
        <taxon>Triticum</taxon>
    </lineage>
</organism>
<dbReference type="EMBL" id="LT934114">
    <property type="protein sequence ID" value="VAH52128.1"/>
    <property type="molecule type" value="Genomic_DNA"/>
</dbReference>
<gene>
    <name evidence="1" type="ORF">TRITD_2Bv1G224440</name>
</gene>
<name>A0A9R1RSI4_TRITD</name>
<keyword evidence="2" id="KW-1185">Reference proteome</keyword>